<feature type="transmembrane region" description="Helical" evidence="2">
    <location>
        <begin position="7"/>
        <end position="25"/>
    </location>
</feature>
<dbReference type="OrthoDB" id="7056878at2"/>
<evidence type="ECO:0000256" key="1">
    <source>
        <dbReference type="SAM" id="Coils"/>
    </source>
</evidence>
<keyword evidence="2" id="KW-1133">Transmembrane helix</keyword>
<dbReference type="Proteomes" id="UP000288259">
    <property type="component" value="Unassembled WGS sequence"/>
</dbReference>
<organism evidence="3 4">
    <name type="scientific">Pseudidiomarina insulisalsae</name>
    <dbReference type="NCBI Taxonomy" id="575789"/>
    <lineage>
        <taxon>Bacteria</taxon>
        <taxon>Pseudomonadati</taxon>
        <taxon>Pseudomonadota</taxon>
        <taxon>Gammaproteobacteria</taxon>
        <taxon>Alteromonadales</taxon>
        <taxon>Idiomarinaceae</taxon>
        <taxon>Pseudidiomarina</taxon>
    </lineage>
</organism>
<feature type="coiled-coil region" evidence="1">
    <location>
        <begin position="36"/>
        <end position="91"/>
    </location>
</feature>
<proteinExistence type="predicted"/>
<comment type="caution">
    <text evidence="3">The sequence shown here is derived from an EMBL/GenBank/DDBJ whole genome shotgun (WGS) entry which is preliminary data.</text>
</comment>
<keyword evidence="1" id="KW-0175">Coiled coil</keyword>
<name>A0A432YA46_9GAMM</name>
<accession>A0A432YA46</accession>
<protein>
    <submittedName>
        <fullName evidence="3">Uncharacterized protein</fullName>
    </submittedName>
</protein>
<reference evidence="4" key="1">
    <citation type="journal article" date="2018" name="Front. Microbiol.">
        <title>Genome-Based Analysis Reveals the Taxonomy and Diversity of the Family Idiomarinaceae.</title>
        <authorList>
            <person name="Liu Y."/>
            <person name="Lai Q."/>
            <person name="Shao Z."/>
        </authorList>
    </citation>
    <scope>NUCLEOTIDE SEQUENCE [LARGE SCALE GENOMIC DNA]</scope>
    <source>
        <strain evidence="4">CVS-6</strain>
    </source>
</reference>
<evidence type="ECO:0000313" key="4">
    <source>
        <dbReference type="Proteomes" id="UP000288259"/>
    </source>
</evidence>
<evidence type="ECO:0000313" key="3">
    <source>
        <dbReference type="EMBL" id="RUO57817.1"/>
    </source>
</evidence>
<keyword evidence="2" id="KW-0472">Membrane</keyword>
<keyword evidence="4" id="KW-1185">Reference proteome</keyword>
<dbReference type="AlphaFoldDB" id="A0A432YA46"/>
<evidence type="ECO:0000256" key="2">
    <source>
        <dbReference type="SAM" id="Phobius"/>
    </source>
</evidence>
<gene>
    <name evidence="3" type="ORF">CWI71_11575</name>
</gene>
<sequence length="227" mass="25718">MNEKQKYIRVGIIASLALAVGYLLGMGQNWYLHDHVSELETQVERLYEQAETADYQQHIAEVELGIEQAAGEQLQQQLAASQDEILALRRELSFYQKIMAPELAAEGVVIDEFELKSLAQEGHYQFRLAVLQTNRQRGYVKGTVSARLEGRGPDGEALSFDLYELAALDPAEKEFSMRYFKVQTGSFQLPTDFAPEQVRLVVELEEGSNKTLERLFLWSELVGGRNT</sequence>
<dbReference type="RefSeq" id="WP_126755431.1">
    <property type="nucleotide sequence ID" value="NZ_PIPY01000014.1"/>
</dbReference>
<dbReference type="Pfam" id="PF20567">
    <property type="entry name" value="DUF6776"/>
    <property type="match status" value="1"/>
</dbReference>
<keyword evidence="2" id="KW-0812">Transmembrane</keyword>
<dbReference type="EMBL" id="PIPY01000014">
    <property type="protein sequence ID" value="RUO57817.1"/>
    <property type="molecule type" value="Genomic_DNA"/>
</dbReference>
<dbReference type="InterPro" id="IPR046703">
    <property type="entry name" value="DUF6776"/>
</dbReference>